<feature type="domain" description="Palmitoyltransferase DHHC" evidence="9">
    <location>
        <begin position="167"/>
        <end position="278"/>
    </location>
</feature>
<gene>
    <name evidence="10" type="ORF">K2173_015624</name>
</gene>
<dbReference type="PANTHER" id="PTHR22883:SF127">
    <property type="entry name" value="ZDHHC-TYPE PALMITOYLTRANSFERASE 3-RELATED"/>
    <property type="match status" value="1"/>
</dbReference>
<evidence type="ECO:0000256" key="4">
    <source>
        <dbReference type="ARBA" id="ARBA00022692"/>
    </source>
</evidence>
<dbReference type="InterPro" id="IPR039859">
    <property type="entry name" value="PFA4/ZDH16/20/ERF2-like"/>
</dbReference>
<keyword evidence="3 8" id="KW-0808">Transferase</keyword>
<protein>
    <recommendedName>
        <fullName evidence="8">S-acyltransferase</fullName>
        <ecNumber evidence="8">2.3.1.225</ecNumber>
    </recommendedName>
    <alternativeName>
        <fullName evidence="8">Palmitoyltransferase</fullName>
    </alternativeName>
</protein>
<sequence length="320" mass="36205">MLAFEDGFWKKEKLQRVACFNSNSIGRCSISCVFVLVTQFALSLVPRFFYASSLLAQLALSGFVLLLVVGLGRWFRRLVGVYASAPAFVFFSLLFVWGVYIVLVRQAIPRVMDFVFNAEMVFLVLGLYSILSSNPGFVSCGSSQPDNLAETDAFGVKADLEGTSLFKRVRYCKCCKAYVRGFDHHCPAFGNCIGQNNHVLFMVLVVGFLSTEASHVVMLSHILGRMQDVEFETNLAVCLVIGTRLFTLLQVLWQVVFLAWHIYCICFNIKTDEWVNWKRYPEFQVTDQSQPGENFTGVRFANPYDKGIFQNVKVFLRAEA</sequence>
<keyword evidence="11" id="KW-1185">Reference proteome</keyword>
<feature type="transmembrane region" description="Helical" evidence="8">
    <location>
        <begin position="199"/>
        <end position="223"/>
    </location>
</feature>
<proteinExistence type="inferred from homology"/>
<evidence type="ECO:0000256" key="7">
    <source>
        <dbReference type="ARBA" id="ARBA00023315"/>
    </source>
</evidence>
<dbReference type="InterPro" id="IPR001594">
    <property type="entry name" value="Palmitoyltrfase_DHHC"/>
</dbReference>
<reference evidence="10 11" key="1">
    <citation type="submission" date="2021-09" db="EMBL/GenBank/DDBJ databases">
        <title>Genomic insights and catalytic innovation underlie evolution of tropane alkaloids biosynthesis.</title>
        <authorList>
            <person name="Wang Y.-J."/>
            <person name="Tian T."/>
            <person name="Huang J.-P."/>
            <person name="Huang S.-X."/>
        </authorList>
    </citation>
    <scope>NUCLEOTIDE SEQUENCE [LARGE SCALE GENOMIC DNA]</scope>
    <source>
        <strain evidence="10">KIB-2018</strain>
        <tissue evidence="10">Leaf</tissue>
    </source>
</reference>
<feature type="transmembrane region" description="Helical" evidence="8">
    <location>
        <begin position="114"/>
        <end position="131"/>
    </location>
</feature>
<dbReference type="GO" id="GO:0006612">
    <property type="term" value="P:protein targeting to membrane"/>
    <property type="evidence" value="ECO:0007669"/>
    <property type="project" value="TreeGrafter"/>
</dbReference>
<accession>A0AAV8SEX6</accession>
<evidence type="ECO:0000313" key="10">
    <source>
        <dbReference type="EMBL" id="KAJ8750480.1"/>
    </source>
</evidence>
<dbReference type="GO" id="GO:0005783">
    <property type="term" value="C:endoplasmic reticulum"/>
    <property type="evidence" value="ECO:0007669"/>
    <property type="project" value="TreeGrafter"/>
</dbReference>
<comment type="similarity">
    <text evidence="2 8">Belongs to the DHHC palmitoyltransferase family.</text>
</comment>
<keyword evidence="5 8" id="KW-1133">Transmembrane helix</keyword>
<comment type="domain">
    <text evidence="8">The DHHC domain is required for palmitoyltransferase activity.</text>
</comment>
<dbReference type="Proteomes" id="UP001159364">
    <property type="component" value="Linkage Group LG11"/>
</dbReference>
<dbReference type="PROSITE" id="PS50216">
    <property type="entry name" value="DHHC"/>
    <property type="match status" value="1"/>
</dbReference>
<feature type="transmembrane region" description="Helical" evidence="8">
    <location>
        <begin position="24"/>
        <end position="42"/>
    </location>
</feature>
<feature type="transmembrane region" description="Helical" evidence="8">
    <location>
        <begin position="235"/>
        <end position="263"/>
    </location>
</feature>
<dbReference type="EMBL" id="JAIWQS010000011">
    <property type="protein sequence ID" value="KAJ8750480.1"/>
    <property type="molecule type" value="Genomic_DNA"/>
</dbReference>
<evidence type="ECO:0000259" key="9">
    <source>
        <dbReference type="Pfam" id="PF01529"/>
    </source>
</evidence>
<keyword evidence="6 8" id="KW-0472">Membrane</keyword>
<dbReference type="Pfam" id="PF01529">
    <property type="entry name" value="DHHC"/>
    <property type="match status" value="1"/>
</dbReference>
<evidence type="ECO:0000256" key="6">
    <source>
        <dbReference type="ARBA" id="ARBA00023136"/>
    </source>
</evidence>
<dbReference type="GO" id="GO:0005794">
    <property type="term" value="C:Golgi apparatus"/>
    <property type="evidence" value="ECO:0007669"/>
    <property type="project" value="TreeGrafter"/>
</dbReference>
<evidence type="ECO:0000256" key="3">
    <source>
        <dbReference type="ARBA" id="ARBA00022679"/>
    </source>
</evidence>
<evidence type="ECO:0000256" key="1">
    <source>
        <dbReference type="ARBA" id="ARBA00004127"/>
    </source>
</evidence>
<organism evidence="10 11">
    <name type="scientific">Erythroxylum novogranatense</name>
    <dbReference type="NCBI Taxonomy" id="1862640"/>
    <lineage>
        <taxon>Eukaryota</taxon>
        <taxon>Viridiplantae</taxon>
        <taxon>Streptophyta</taxon>
        <taxon>Embryophyta</taxon>
        <taxon>Tracheophyta</taxon>
        <taxon>Spermatophyta</taxon>
        <taxon>Magnoliopsida</taxon>
        <taxon>eudicotyledons</taxon>
        <taxon>Gunneridae</taxon>
        <taxon>Pentapetalae</taxon>
        <taxon>rosids</taxon>
        <taxon>fabids</taxon>
        <taxon>Malpighiales</taxon>
        <taxon>Erythroxylaceae</taxon>
        <taxon>Erythroxylum</taxon>
    </lineage>
</organism>
<evidence type="ECO:0000256" key="2">
    <source>
        <dbReference type="ARBA" id="ARBA00008574"/>
    </source>
</evidence>
<keyword evidence="7 8" id="KW-0012">Acyltransferase</keyword>
<keyword evidence="4 8" id="KW-0812">Transmembrane</keyword>
<evidence type="ECO:0000313" key="11">
    <source>
        <dbReference type="Proteomes" id="UP001159364"/>
    </source>
</evidence>
<comment type="caution">
    <text evidence="10">The sequence shown here is derived from an EMBL/GenBank/DDBJ whole genome shotgun (WGS) entry which is preliminary data.</text>
</comment>
<dbReference type="PANTHER" id="PTHR22883">
    <property type="entry name" value="ZINC FINGER DHHC DOMAIN CONTAINING PROTEIN"/>
    <property type="match status" value="1"/>
</dbReference>
<dbReference type="AlphaFoldDB" id="A0AAV8SEX6"/>
<evidence type="ECO:0000256" key="5">
    <source>
        <dbReference type="ARBA" id="ARBA00022989"/>
    </source>
</evidence>
<feature type="transmembrane region" description="Helical" evidence="8">
    <location>
        <begin position="81"/>
        <end position="102"/>
    </location>
</feature>
<dbReference type="GO" id="GO:0019706">
    <property type="term" value="F:protein-cysteine S-palmitoyltransferase activity"/>
    <property type="evidence" value="ECO:0007669"/>
    <property type="project" value="UniProtKB-EC"/>
</dbReference>
<evidence type="ECO:0000256" key="8">
    <source>
        <dbReference type="RuleBase" id="RU079119"/>
    </source>
</evidence>
<dbReference type="EC" id="2.3.1.225" evidence="8"/>
<feature type="transmembrane region" description="Helical" evidence="8">
    <location>
        <begin position="54"/>
        <end position="75"/>
    </location>
</feature>
<comment type="subcellular location">
    <subcellularLocation>
        <location evidence="1">Endomembrane system</location>
        <topology evidence="1">Multi-pass membrane protein</topology>
    </subcellularLocation>
</comment>
<name>A0AAV8SEX6_9ROSI</name>
<comment type="catalytic activity">
    <reaction evidence="8">
        <text>L-cysteinyl-[protein] + hexadecanoyl-CoA = S-hexadecanoyl-L-cysteinyl-[protein] + CoA</text>
        <dbReference type="Rhea" id="RHEA:36683"/>
        <dbReference type="Rhea" id="RHEA-COMP:10131"/>
        <dbReference type="Rhea" id="RHEA-COMP:11032"/>
        <dbReference type="ChEBI" id="CHEBI:29950"/>
        <dbReference type="ChEBI" id="CHEBI:57287"/>
        <dbReference type="ChEBI" id="CHEBI:57379"/>
        <dbReference type="ChEBI" id="CHEBI:74151"/>
        <dbReference type="EC" id="2.3.1.225"/>
    </reaction>
</comment>